<gene>
    <name evidence="5" type="ORF">SAMN05216529_109138</name>
</gene>
<dbReference type="InterPro" id="IPR050679">
    <property type="entry name" value="Bact_HTH_transcr_reg"/>
</dbReference>
<dbReference type="AlphaFoldDB" id="A0A315ZTX3"/>
<dbReference type="EMBL" id="UHJJ01000009">
    <property type="protein sequence ID" value="SUQ15085.1"/>
    <property type="molecule type" value="Genomic_DNA"/>
</dbReference>
<dbReference type="InterPro" id="IPR028978">
    <property type="entry name" value="Chorismate_lyase_/UTRA_dom_sf"/>
</dbReference>
<dbReference type="Gene3D" id="1.10.10.10">
    <property type="entry name" value="Winged helix-like DNA-binding domain superfamily/Winged helix DNA-binding domain"/>
    <property type="match status" value="1"/>
</dbReference>
<evidence type="ECO:0000313" key="6">
    <source>
        <dbReference type="Proteomes" id="UP000254051"/>
    </source>
</evidence>
<dbReference type="SMART" id="SM00866">
    <property type="entry name" value="UTRA"/>
    <property type="match status" value="1"/>
</dbReference>
<organism evidence="5 6">
    <name type="scientific">Faecalicatena contorta</name>
    <dbReference type="NCBI Taxonomy" id="39482"/>
    <lineage>
        <taxon>Bacteria</taxon>
        <taxon>Bacillati</taxon>
        <taxon>Bacillota</taxon>
        <taxon>Clostridia</taxon>
        <taxon>Lachnospirales</taxon>
        <taxon>Lachnospiraceae</taxon>
        <taxon>Faecalicatena</taxon>
    </lineage>
</organism>
<reference evidence="6" key="1">
    <citation type="submission" date="2017-07" db="EMBL/GenBank/DDBJ databases">
        <authorList>
            <person name="Varghese N."/>
            <person name="Submissions S."/>
        </authorList>
    </citation>
    <scope>NUCLEOTIDE SEQUENCE [LARGE SCALE GENOMIC DNA]</scope>
    <source>
        <strain evidence="6">NLAE-zl-C134</strain>
    </source>
</reference>
<evidence type="ECO:0000256" key="2">
    <source>
        <dbReference type="ARBA" id="ARBA00023125"/>
    </source>
</evidence>
<dbReference type="GO" id="GO:0003700">
    <property type="term" value="F:DNA-binding transcription factor activity"/>
    <property type="evidence" value="ECO:0007669"/>
    <property type="project" value="InterPro"/>
</dbReference>
<evidence type="ECO:0000256" key="1">
    <source>
        <dbReference type="ARBA" id="ARBA00023015"/>
    </source>
</evidence>
<dbReference type="InterPro" id="IPR036388">
    <property type="entry name" value="WH-like_DNA-bd_sf"/>
</dbReference>
<dbReference type="Gene3D" id="3.40.1410.10">
    <property type="entry name" value="Chorismate lyase-like"/>
    <property type="match status" value="1"/>
</dbReference>
<dbReference type="Pfam" id="PF00392">
    <property type="entry name" value="GntR"/>
    <property type="match status" value="1"/>
</dbReference>
<dbReference type="PRINTS" id="PR00035">
    <property type="entry name" value="HTHGNTR"/>
</dbReference>
<dbReference type="InterPro" id="IPR036390">
    <property type="entry name" value="WH_DNA-bd_sf"/>
</dbReference>
<evidence type="ECO:0000313" key="5">
    <source>
        <dbReference type="EMBL" id="SUQ15085.1"/>
    </source>
</evidence>
<dbReference type="PANTHER" id="PTHR44846">
    <property type="entry name" value="MANNOSYL-D-GLYCERATE TRANSPORT/METABOLISM SYSTEM REPRESSOR MNGR-RELATED"/>
    <property type="match status" value="1"/>
</dbReference>
<accession>A0A315ZTX3</accession>
<proteinExistence type="predicted"/>
<dbReference type="Proteomes" id="UP000254051">
    <property type="component" value="Unassembled WGS sequence"/>
</dbReference>
<dbReference type="FunFam" id="1.10.10.10:FF:000079">
    <property type="entry name" value="GntR family transcriptional regulator"/>
    <property type="match status" value="1"/>
</dbReference>
<sequence>MAAQTKKAFTKNEATPLYLQLKNSIKQDIKAGVLKPGEKIPSEAEMKEMYHMSRVTIRNALAELEVEGYIQKVQGKGSFVTQSDMLRLPDGVTSLSNDGKMQGVEVTAKILEQGIQNKVSEIDKEFFGMQDKDKVMVLKRVRMADGHPISIEENHFSDRLFSLEHDDLSGSLYEVLQKKYKMVPTIKGRRSVRIGFATEEVARCLDLAIGTPVIESELGVLDANGEPIHTVKDIVRGDVERFMKWYV</sequence>
<dbReference type="InterPro" id="IPR011663">
    <property type="entry name" value="UTRA"/>
</dbReference>
<keyword evidence="6" id="KW-1185">Reference proteome</keyword>
<dbReference type="PANTHER" id="PTHR44846:SF1">
    <property type="entry name" value="MANNOSYL-D-GLYCERATE TRANSPORT_METABOLISM SYSTEM REPRESSOR MNGR-RELATED"/>
    <property type="match status" value="1"/>
</dbReference>
<keyword evidence="3" id="KW-0804">Transcription</keyword>
<dbReference type="SUPFAM" id="SSF64288">
    <property type="entry name" value="Chorismate lyase-like"/>
    <property type="match status" value="1"/>
</dbReference>
<evidence type="ECO:0000256" key="3">
    <source>
        <dbReference type="ARBA" id="ARBA00023163"/>
    </source>
</evidence>
<dbReference type="Pfam" id="PF07702">
    <property type="entry name" value="UTRA"/>
    <property type="match status" value="1"/>
</dbReference>
<keyword evidence="1" id="KW-0805">Transcription regulation</keyword>
<dbReference type="SMART" id="SM00345">
    <property type="entry name" value="HTH_GNTR"/>
    <property type="match status" value="1"/>
</dbReference>
<dbReference type="PROSITE" id="PS50949">
    <property type="entry name" value="HTH_GNTR"/>
    <property type="match status" value="1"/>
</dbReference>
<feature type="domain" description="HTH gntR-type" evidence="4">
    <location>
        <begin position="15"/>
        <end position="83"/>
    </location>
</feature>
<keyword evidence="2" id="KW-0238">DNA-binding</keyword>
<evidence type="ECO:0000259" key="4">
    <source>
        <dbReference type="PROSITE" id="PS50949"/>
    </source>
</evidence>
<dbReference type="GO" id="GO:0045892">
    <property type="term" value="P:negative regulation of DNA-templated transcription"/>
    <property type="evidence" value="ECO:0007669"/>
    <property type="project" value="TreeGrafter"/>
</dbReference>
<dbReference type="GO" id="GO:0003677">
    <property type="term" value="F:DNA binding"/>
    <property type="evidence" value="ECO:0007669"/>
    <property type="project" value="UniProtKB-KW"/>
</dbReference>
<dbReference type="RefSeq" id="WP_181392863.1">
    <property type="nucleotide sequence ID" value="NZ_QGDS01000009.1"/>
</dbReference>
<protein>
    <submittedName>
        <fullName evidence="5">GntR family transcriptional regulator</fullName>
    </submittedName>
</protein>
<name>A0A315ZTX3_9FIRM</name>
<dbReference type="CDD" id="cd07377">
    <property type="entry name" value="WHTH_GntR"/>
    <property type="match status" value="1"/>
</dbReference>
<dbReference type="SUPFAM" id="SSF46785">
    <property type="entry name" value="Winged helix' DNA-binding domain"/>
    <property type="match status" value="1"/>
</dbReference>
<dbReference type="InterPro" id="IPR000524">
    <property type="entry name" value="Tscrpt_reg_HTH_GntR"/>
</dbReference>